<sequence>MNPLISLDPQPNPSNHYWIYLQALSGHNPSNPAPEPASHSPSPAPPSDKQLSPLDHSPSPSALHGPNPPPSPHEPTIPCAQ</sequence>
<comment type="caution">
    <text evidence="2">The sequence shown here is derived from an EMBL/GenBank/DDBJ whole genome shotgun (WGS) entry which is preliminary data.</text>
</comment>
<organism evidence="2 3">
    <name type="scientific">Lithospermum erythrorhizon</name>
    <name type="common">Purple gromwell</name>
    <name type="synonym">Lithospermum officinale var. erythrorhizon</name>
    <dbReference type="NCBI Taxonomy" id="34254"/>
    <lineage>
        <taxon>Eukaryota</taxon>
        <taxon>Viridiplantae</taxon>
        <taxon>Streptophyta</taxon>
        <taxon>Embryophyta</taxon>
        <taxon>Tracheophyta</taxon>
        <taxon>Spermatophyta</taxon>
        <taxon>Magnoliopsida</taxon>
        <taxon>eudicotyledons</taxon>
        <taxon>Gunneridae</taxon>
        <taxon>Pentapetalae</taxon>
        <taxon>asterids</taxon>
        <taxon>lamiids</taxon>
        <taxon>Boraginales</taxon>
        <taxon>Boraginaceae</taxon>
        <taxon>Boraginoideae</taxon>
        <taxon>Lithospermeae</taxon>
        <taxon>Lithospermum</taxon>
    </lineage>
</organism>
<accession>A0AAV3QT57</accession>
<name>A0AAV3QT57_LITER</name>
<dbReference type="EMBL" id="BAABME010022591">
    <property type="protein sequence ID" value="GAA0166142.1"/>
    <property type="molecule type" value="Genomic_DNA"/>
</dbReference>
<feature type="region of interest" description="Disordered" evidence="1">
    <location>
        <begin position="25"/>
        <end position="81"/>
    </location>
</feature>
<reference evidence="2 3" key="1">
    <citation type="submission" date="2024-01" db="EMBL/GenBank/DDBJ databases">
        <title>The complete chloroplast genome sequence of Lithospermum erythrorhizon: insights into the phylogenetic relationship among Boraginaceae species and the maternal lineages of purple gromwells.</title>
        <authorList>
            <person name="Okada T."/>
            <person name="Watanabe K."/>
        </authorList>
    </citation>
    <scope>NUCLEOTIDE SEQUENCE [LARGE SCALE GENOMIC DNA]</scope>
</reference>
<proteinExistence type="predicted"/>
<feature type="compositionally biased region" description="Pro residues" evidence="1">
    <location>
        <begin position="66"/>
        <end position="75"/>
    </location>
</feature>
<dbReference type="Proteomes" id="UP001454036">
    <property type="component" value="Unassembled WGS sequence"/>
</dbReference>
<evidence type="ECO:0000313" key="2">
    <source>
        <dbReference type="EMBL" id="GAA0166142.1"/>
    </source>
</evidence>
<protein>
    <submittedName>
        <fullName evidence="2">Uncharacterized protein</fullName>
    </submittedName>
</protein>
<evidence type="ECO:0000313" key="3">
    <source>
        <dbReference type="Proteomes" id="UP001454036"/>
    </source>
</evidence>
<evidence type="ECO:0000256" key="1">
    <source>
        <dbReference type="SAM" id="MobiDB-lite"/>
    </source>
</evidence>
<keyword evidence="3" id="KW-1185">Reference proteome</keyword>
<gene>
    <name evidence="2" type="ORF">LIER_40127</name>
</gene>
<dbReference type="AlphaFoldDB" id="A0AAV3QT57"/>